<proteinExistence type="predicted"/>
<dbReference type="AlphaFoldDB" id="A0AAU7B1F2"/>
<name>A0AAU7B1F2_9ACTN</name>
<dbReference type="SUPFAM" id="SSF48452">
    <property type="entry name" value="TPR-like"/>
    <property type="match status" value="1"/>
</dbReference>
<reference evidence="1" key="1">
    <citation type="submission" date="2022-12" db="EMBL/GenBank/DDBJ databases">
        <title>Paraconexibacter alkalitolerans sp. nov. and Baekduia alba sp. nov., isolated from soil and emended description of the genera Paraconexibacter (Chun et al., 2020) and Baekduia (An et al., 2020).</title>
        <authorList>
            <person name="Vieira S."/>
            <person name="Huber K.J."/>
            <person name="Geppert A."/>
            <person name="Wolf J."/>
            <person name="Neumann-Schaal M."/>
            <person name="Muesken M."/>
            <person name="Overmann J."/>
        </authorList>
    </citation>
    <scope>NUCLEOTIDE SEQUENCE</scope>
    <source>
        <strain evidence="1">AEG42_29</strain>
    </source>
</reference>
<protein>
    <recommendedName>
        <fullName evidence="2">Tetratricopeptide repeat protein</fullName>
    </recommendedName>
</protein>
<dbReference type="InterPro" id="IPR011990">
    <property type="entry name" value="TPR-like_helical_dom_sf"/>
</dbReference>
<organism evidence="1">
    <name type="scientific">Paraconexibacter sp. AEG42_29</name>
    <dbReference type="NCBI Taxonomy" id="2997339"/>
    <lineage>
        <taxon>Bacteria</taxon>
        <taxon>Bacillati</taxon>
        <taxon>Actinomycetota</taxon>
        <taxon>Thermoleophilia</taxon>
        <taxon>Solirubrobacterales</taxon>
        <taxon>Paraconexibacteraceae</taxon>
        <taxon>Paraconexibacter</taxon>
    </lineage>
</organism>
<evidence type="ECO:0000313" key="1">
    <source>
        <dbReference type="EMBL" id="XAY07827.1"/>
    </source>
</evidence>
<evidence type="ECO:0008006" key="2">
    <source>
        <dbReference type="Google" id="ProtNLM"/>
    </source>
</evidence>
<gene>
    <name evidence="1" type="ORF">DSM112329_04718</name>
</gene>
<dbReference type="Gene3D" id="1.25.40.10">
    <property type="entry name" value="Tetratricopeptide repeat domain"/>
    <property type="match status" value="1"/>
</dbReference>
<dbReference type="RefSeq" id="WP_354699017.1">
    <property type="nucleotide sequence ID" value="NZ_CP114014.1"/>
</dbReference>
<dbReference type="EMBL" id="CP114014">
    <property type="protein sequence ID" value="XAY07827.1"/>
    <property type="molecule type" value="Genomic_DNA"/>
</dbReference>
<accession>A0AAU7B1F2</accession>
<sequence length="388" mass="42455">MPATNRPRLYLSQDHGLDWLTALEFGATDDGQPRDRWVGVSDQVGLLHDVPDGRCIGFAVRRPAHYDPDDEDHAPLWDGPRFDVPQLGLTDVAPNAIVVAARAQYGTGRQTLNRKLFSQAIAGDDEVAVVRWRRCLEAGDVMAHYALGYTLLGLGRWAEAYRHLRYYCEIAPDEAWAWCYLGQAATGAGQLGEARTAYEHAVLLDTDAGKDEATDAQELLDALMAGDPQLPEVPEADDRPLWARTLIDNAGYAGLRARAYVDHEGDGTIVLDTADRPTLIDVEPRYDAVTVRAMIGRAPGVVDDEVAQAELRDEVVLEGENFEIDDAGDLWVTVTVPLPFDLLTPALLDCLTAGVVAKARHLWEMTDGDNVGLDPAPDYAATYPTVGR</sequence>
<dbReference type="KEGG" id="parq:DSM112329_04718"/>
<dbReference type="SMART" id="SM00028">
    <property type="entry name" value="TPR"/>
    <property type="match status" value="2"/>
</dbReference>
<dbReference type="InterPro" id="IPR019734">
    <property type="entry name" value="TPR_rpt"/>
</dbReference>